<protein>
    <submittedName>
        <fullName evidence="1">Uncharacterized protein</fullName>
    </submittedName>
</protein>
<sequence>MIGFPLCPEDTAGTRSWCCELPGSTHKRGERRLFINGHLTCTATVWSFIYNGGGQVVN</sequence>
<evidence type="ECO:0000313" key="2">
    <source>
        <dbReference type="Proteomes" id="UP001162483"/>
    </source>
</evidence>
<keyword evidence="2" id="KW-1185">Reference proteome</keyword>
<feature type="non-terminal residue" evidence="1">
    <location>
        <position position="58"/>
    </location>
</feature>
<evidence type="ECO:0000313" key="1">
    <source>
        <dbReference type="EMBL" id="CAI9588821.1"/>
    </source>
</evidence>
<dbReference type="Proteomes" id="UP001162483">
    <property type="component" value="Unassembled WGS sequence"/>
</dbReference>
<dbReference type="EMBL" id="CATNWA010016000">
    <property type="protein sequence ID" value="CAI9588821.1"/>
    <property type="molecule type" value="Genomic_DNA"/>
</dbReference>
<organism evidence="1 2">
    <name type="scientific">Staurois parvus</name>
    <dbReference type="NCBI Taxonomy" id="386267"/>
    <lineage>
        <taxon>Eukaryota</taxon>
        <taxon>Metazoa</taxon>
        <taxon>Chordata</taxon>
        <taxon>Craniata</taxon>
        <taxon>Vertebrata</taxon>
        <taxon>Euteleostomi</taxon>
        <taxon>Amphibia</taxon>
        <taxon>Batrachia</taxon>
        <taxon>Anura</taxon>
        <taxon>Neobatrachia</taxon>
        <taxon>Ranoidea</taxon>
        <taxon>Ranidae</taxon>
        <taxon>Staurois</taxon>
    </lineage>
</organism>
<accession>A0ABN9EVF5</accession>
<reference evidence="1" key="1">
    <citation type="submission" date="2023-05" db="EMBL/GenBank/DDBJ databases">
        <authorList>
            <person name="Stuckert A."/>
        </authorList>
    </citation>
    <scope>NUCLEOTIDE SEQUENCE</scope>
</reference>
<proteinExistence type="predicted"/>
<gene>
    <name evidence="1" type="ORF">SPARVUS_LOCUS10805989</name>
</gene>
<name>A0ABN9EVF5_9NEOB</name>
<comment type="caution">
    <text evidence="1">The sequence shown here is derived from an EMBL/GenBank/DDBJ whole genome shotgun (WGS) entry which is preliminary data.</text>
</comment>